<dbReference type="EMBL" id="CP045119">
    <property type="protein sequence ID" value="QIN84795.1"/>
    <property type="molecule type" value="Genomic_DNA"/>
</dbReference>
<accession>A0A6G8QE64</accession>
<organism evidence="1 2">
    <name type="scientific">Rubrobacter tropicus</name>
    <dbReference type="NCBI Taxonomy" id="2653851"/>
    <lineage>
        <taxon>Bacteria</taxon>
        <taxon>Bacillati</taxon>
        <taxon>Actinomycetota</taxon>
        <taxon>Rubrobacteria</taxon>
        <taxon>Rubrobacterales</taxon>
        <taxon>Rubrobacteraceae</taxon>
        <taxon>Rubrobacter</taxon>
    </lineage>
</organism>
<dbReference type="RefSeq" id="WP_166179340.1">
    <property type="nucleotide sequence ID" value="NZ_CP045119.1"/>
</dbReference>
<dbReference type="AlphaFoldDB" id="A0A6G8QE64"/>
<gene>
    <name evidence="1" type="ORF">GBA63_20695</name>
</gene>
<proteinExistence type="predicted"/>
<evidence type="ECO:0000313" key="1">
    <source>
        <dbReference type="EMBL" id="QIN84795.1"/>
    </source>
</evidence>
<name>A0A6G8QE64_9ACTN</name>
<keyword evidence="2" id="KW-1185">Reference proteome</keyword>
<dbReference type="Proteomes" id="UP000501452">
    <property type="component" value="Chromosome"/>
</dbReference>
<dbReference type="KEGG" id="rub:GBA63_20695"/>
<sequence>MRLTGLPNVARYPEAEVSRDEEAITILFGGLGQEQTMTVPLKYVGGDEEAAELWLMARLQEIGYEVRRGQQL</sequence>
<protein>
    <submittedName>
        <fullName evidence="1">Uncharacterized protein</fullName>
    </submittedName>
</protein>
<evidence type="ECO:0000313" key="2">
    <source>
        <dbReference type="Proteomes" id="UP000501452"/>
    </source>
</evidence>
<reference evidence="1 2" key="1">
    <citation type="submission" date="2019-10" db="EMBL/GenBank/DDBJ databases">
        <title>Rubrobacter sp nov SCSIO 52090 isolated from a deep-sea sediment in the South China Sea.</title>
        <authorList>
            <person name="Chen R.W."/>
        </authorList>
    </citation>
    <scope>NUCLEOTIDE SEQUENCE [LARGE SCALE GENOMIC DNA]</scope>
    <source>
        <strain evidence="1 2">SCSIO 52909</strain>
    </source>
</reference>